<dbReference type="SMART" id="SM00034">
    <property type="entry name" value="CLECT"/>
    <property type="match status" value="4"/>
</dbReference>
<keyword evidence="4" id="KW-1185">Reference proteome</keyword>
<name>A0ABR1DA96_NECAM</name>
<dbReference type="Pfam" id="PF00059">
    <property type="entry name" value="Lectin_C"/>
    <property type="match status" value="4"/>
</dbReference>
<gene>
    <name evidence="3" type="primary">Necator_chrIV.g13723</name>
    <name evidence="3" type="ORF">RB195_000431</name>
</gene>
<dbReference type="EMBL" id="JAVFWL010000004">
    <property type="protein sequence ID" value="KAK6747207.1"/>
    <property type="molecule type" value="Genomic_DNA"/>
</dbReference>
<dbReference type="SUPFAM" id="SSF56436">
    <property type="entry name" value="C-type lectin-like"/>
    <property type="match status" value="4"/>
</dbReference>
<dbReference type="InterPro" id="IPR001304">
    <property type="entry name" value="C-type_lectin-like"/>
</dbReference>
<feature type="domain" description="C-type lectin" evidence="2">
    <location>
        <begin position="27"/>
        <end position="137"/>
    </location>
</feature>
<dbReference type="InterPro" id="IPR018378">
    <property type="entry name" value="C-type_lectin_CS"/>
</dbReference>
<dbReference type="PANTHER" id="PTHR22803">
    <property type="entry name" value="MANNOSE, PHOSPHOLIPASE, LECTIN RECEPTOR RELATED"/>
    <property type="match status" value="1"/>
</dbReference>
<dbReference type="Proteomes" id="UP001303046">
    <property type="component" value="Unassembled WGS sequence"/>
</dbReference>
<evidence type="ECO:0000259" key="2">
    <source>
        <dbReference type="PROSITE" id="PS50041"/>
    </source>
</evidence>
<dbReference type="InterPro" id="IPR050111">
    <property type="entry name" value="C-type_lectin/snaclec_domain"/>
</dbReference>
<sequence>MLLLFAALIAVVTANCPLGTVYHQEFNRCYKFVSDPQPFYLAEEACISAGGHVVSVSNGYENAMLTETSQTNKIRYAYVGLNKLSSTSWGWSDGSNSTYTNWATNQPSNTSTCAVLNSVDGTWMGVACNAAYPYICATIASVPAPTCPPCPTAGGCPSFPPTVGHCDSGWAYFDKTDSCYRYFLWATFDNAEMVCMSNGGHLTSIHSDEENVFVADISKAGVEYKKEDDLTWIGLKQKDYPTSTAWTWTDGTPLDYQNWGPSQPDDKRGKEHCAQTHSDYLGRIPAKDNNYQRWDDCQCTLTMRAYVCKKYYPAVDDWRPGMAMVGPQMEDIVSKRREAPRAITCYKFSTDPLPFYMAEEDCISLGGHLVSLEGGLENAMVAETAQQQKINSSFFIGINKLNGNAWGYTDGQPVNYTNWAKGEPSTTATCAVASPGDGIWKSTSCSSAYSYVCAISTIVPIVTCPPCPTMGCPAPPAPPARCQSGWTYFTKTNSCYKYFLWQNFDNAENICKGNGGHLTSIHSTEENIFVSTMAMSGNTYTDSSELTWIGLKQVNYPSSKDWTWTDGSPVDFFMWAPTQPDDSHGQEHCVEIYSDHTGKDPAKDGNYQKWNDIPCSTNMRAFVCKIPSIH</sequence>
<evidence type="ECO:0000313" key="4">
    <source>
        <dbReference type="Proteomes" id="UP001303046"/>
    </source>
</evidence>
<evidence type="ECO:0000313" key="3">
    <source>
        <dbReference type="EMBL" id="KAK6747207.1"/>
    </source>
</evidence>
<dbReference type="InterPro" id="IPR016186">
    <property type="entry name" value="C-type_lectin-like/link_sf"/>
</dbReference>
<dbReference type="InterPro" id="IPR016187">
    <property type="entry name" value="CTDL_fold"/>
</dbReference>
<feature type="domain" description="C-type lectin" evidence="2">
    <location>
        <begin position="345"/>
        <end position="454"/>
    </location>
</feature>
<dbReference type="PROSITE" id="PS00615">
    <property type="entry name" value="C_TYPE_LECTIN_1"/>
    <property type="match status" value="1"/>
</dbReference>
<protein>
    <recommendedName>
        <fullName evidence="2">C-type lectin domain-containing protein</fullName>
    </recommendedName>
</protein>
<organism evidence="3 4">
    <name type="scientific">Necator americanus</name>
    <name type="common">Human hookworm</name>
    <dbReference type="NCBI Taxonomy" id="51031"/>
    <lineage>
        <taxon>Eukaryota</taxon>
        <taxon>Metazoa</taxon>
        <taxon>Ecdysozoa</taxon>
        <taxon>Nematoda</taxon>
        <taxon>Chromadorea</taxon>
        <taxon>Rhabditida</taxon>
        <taxon>Rhabditina</taxon>
        <taxon>Rhabditomorpha</taxon>
        <taxon>Strongyloidea</taxon>
        <taxon>Ancylostomatidae</taxon>
        <taxon>Bunostominae</taxon>
        <taxon>Necator</taxon>
    </lineage>
</organism>
<accession>A0ABR1DA96</accession>
<dbReference type="PROSITE" id="PS50041">
    <property type="entry name" value="C_TYPE_LECTIN_2"/>
    <property type="match status" value="4"/>
</dbReference>
<feature type="domain" description="C-type lectin" evidence="2">
    <location>
        <begin position="491"/>
        <end position="616"/>
    </location>
</feature>
<feature type="domain" description="C-type lectin" evidence="2">
    <location>
        <begin position="175"/>
        <end position="299"/>
    </location>
</feature>
<dbReference type="CDD" id="cd00037">
    <property type="entry name" value="CLECT"/>
    <property type="match status" value="2"/>
</dbReference>
<proteinExistence type="predicted"/>
<dbReference type="Gene3D" id="3.10.100.10">
    <property type="entry name" value="Mannose-Binding Protein A, subunit A"/>
    <property type="match status" value="4"/>
</dbReference>
<keyword evidence="1" id="KW-1015">Disulfide bond</keyword>
<reference evidence="3 4" key="1">
    <citation type="submission" date="2023-08" db="EMBL/GenBank/DDBJ databases">
        <title>A Necator americanus chromosomal reference genome.</title>
        <authorList>
            <person name="Ilik V."/>
            <person name="Petrzelkova K.J."/>
            <person name="Pardy F."/>
            <person name="Fuh T."/>
            <person name="Niatou-Singa F.S."/>
            <person name="Gouil Q."/>
            <person name="Baker L."/>
            <person name="Ritchie M.E."/>
            <person name="Jex A.R."/>
            <person name="Gazzola D."/>
            <person name="Li H."/>
            <person name="Toshio Fujiwara R."/>
            <person name="Zhan B."/>
            <person name="Aroian R.V."/>
            <person name="Pafco B."/>
            <person name="Schwarz E.M."/>
        </authorList>
    </citation>
    <scope>NUCLEOTIDE SEQUENCE [LARGE SCALE GENOMIC DNA]</scope>
    <source>
        <strain evidence="3 4">Aroian</strain>
        <tissue evidence="3">Whole animal</tissue>
    </source>
</reference>
<comment type="caution">
    <text evidence="3">The sequence shown here is derived from an EMBL/GenBank/DDBJ whole genome shotgun (WGS) entry which is preliminary data.</text>
</comment>
<evidence type="ECO:0000256" key="1">
    <source>
        <dbReference type="ARBA" id="ARBA00023157"/>
    </source>
</evidence>